<dbReference type="AlphaFoldDB" id="A0A9W6JY89"/>
<keyword evidence="11" id="KW-1185">Reference proteome</keyword>
<feature type="transmembrane region" description="Helical" evidence="9">
    <location>
        <begin position="441"/>
        <end position="460"/>
    </location>
</feature>
<evidence type="ECO:0000256" key="7">
    <source>
        <dbReference type="ARBA" id="ARBA00023136"/>
    </source>
</evidence>
<evidence type="ECO:0000256" key="5">
    <source>
        <dbReference type="ARBA" id="ARBA00022970"/>
    </source>
</evidence>
<feature type="transmembrane region" description="Helical" evidence="9">
    <location>
        <begin position="313"/>
        <end position="333"/>
    </location>
</feature>
<dbReference type="InterPro" id="IPR001851">
    <property type="entry name" value="ABC_transp_permease"/>
</dbReference>
<keyword evidence="2" id="KW-0813">Transport</keyword>
<dbReference type="CDD" id="cd06582">
    <property type="entry name" value="TM_PBP1_LivH_like"/>
    <property type="match status" value="1"/>
</dbReference>
<reference evidence="10" key="1">
    <citation type="journal article" date="2014" name="Int. J. Syst. Evol. Microbiol.">
        <title>Complete genome sequence of Corynebacterium casei LMG S-19264T (=DSM 44701T), isolated from a smear-ripened cheese.</title>
        <authorList>
            <consortium name="US DOE Joint Genome Institute (JGI-PGF)"/>
            <person name="Walter F."/>
            <person name="Albersmeier A."/>
            <person name="Kalinowski J."/>
            <person name="Ruckert C."/>
        </authorList>
    </citation>
    <scope>NUCLEOTIDE SEQUENCE</scope>
    <source>
        <strain evidence="10">VKM B-2789</strain>
    </source>
</reference>
<protein>
    <submittedName>
        <fullName evidence="10">Branched-chain amino acid ABC transporter permease</fullName>
    </submittedName>
</protein>
<dbReference type="NCBIfam" id="TIGR03409">
    <property type="entry name" value="urea_trans_UrtB"/>
    <property type="match status" value="1"/>
</dbReference>
<feature type="transmembrane region" description="Helical" evidence="9">
    <location>
        <begin position="511"/>
        <end position="529"/>
    </location>
</feature>
<organism evidence="10 11">
    <name type="scientific">Ancylobacter defluvii</name>
    <dbReference type="NCBI Taxonomy" id="1282440"/>
    <lineage>
        <taxon>Bacteria</taxon>
        <taxon>Pseudomonadati</taxon>
        <taxon>Pseudomonadota</taxon>
        <taxon>Alphaproteobacteria</taxon>
        <taxon>Hyphomicrobiales</taxon>
        <taxon>Xanthobacteraceae</taxon>
        <taxon>Ancylobacter</taxon>
    </lineage>
</organism>
<keyword evidence="3" id="KW-1003">Cell membrane</keyword>
<sequence length="546" mass="56879">MIFPGLLSRLGCVLLLALGLLAGTLMLPRAAFAQGAAPDISAPLAQFTTDKYDDTETALNALAVSGSPAAAGIVAALADGRLFYSPATKQVLIRTAAGGYVDAAGGQPVAEAPPGLKAVRVNNRIRRAVEAASGALALVSPDPAKRLEAAGAVMRARDEAALPALDAALAKEADAKVKSALTLARASILIGKAGVSDADRIAAIETVGEEGNQDALAVLRSVPADAAPAVKAAANAAIDGIEYNLAIWSVGQNVWYGVSLGSVLLLAAIGLAITFGVMGVINMAHGEMVMLGAYTTFVVQELIRTYNPALFDASLLIAIPIAFVFTGLIGILIERTVIRFLYGRALETLLATWGISLILQQAIRTMFGPTNREVGAPSWMSGAFELGQLSITYGRLWIIIFAMLVFVALLATLRLTRIGLEMRAVTQNRRMAASMGIRTNWVDAMTFGLGSGIAGIAGVALSQIDNVSPNLGQSYIIDSFLVVVFGGVGNLWGTLVGAMSLGIANKMLEPYAGAVLGKIALLVIVILFIQKRPRGLFALKGRAIET</sequence>
<comment type="similarity">
    <text evidence="8">Belongs to the binding-protein-dependent transport system permease family. LivHM subfamily.</text>
</comment>
<evidence type="ECO:0000313" key="11">
    <source>
        <dbReference type="Proteomes" id="UP001143330"/>
    </source>
</evidence>
<feature type="transmembrane region" description="Helical" evidence="9">
    <location>
        <begin position="480"/>
        <end position="504"/>
    </location>
</feature>
<dbReference type="InterPro" id="IPR052157">
    <property type="entry name" value="BCAA_transport_permease"/>
</dbReference>
<gene>
    <name evidence="10" type="ORF">GCM10017653_25940</name>
</gene>
<proteinExistence type="inferred from homology"/>
<dbReference type="GO" id="GO:0005886">
    <property type="term" value="C:plasma membrane"/>
    <property type="evidence" value="ECO:0007669"/>
    <property type="project" value="UniProtKB-SubCell"/>
</dbReference>
<keyword evidence="7 9" id="KW-0472">Membrane</keyword>
<reference evidence="10" key="2">
    <citation type="submission" date="2023-01" db="EMBL/GenBank/DDBJ databases">
        <authorList>
            <person name="Sun Q."/>
            <person name="Evtushenko L."/>
        </authorList>
    </citation>
    <scope>NUCLEOTIDE SEQUENCE</scope>
    <source>
        <strain evidence="10">VKM B-2789</strain>
    </source>
</reference>
<evidence type="ECO:0000256" key="2">
    <source>
        <dbReference type="ARBA" id="ARBA00022448"/>
    </source>
</evidence>
<evidence type="ECO:0000256" key="8">
    <source>
        <dbReference type="ARBA" id="ARBA00037998"/>
    </source>
</evidence>
<dbReference type="EMBL" id="BSFM01000014">
    <property type="protein sequence ID" value="GLK84524.1"/>
    <property type="molecule type" value="Genomic_DNA"/>
</dbReference>
<dbReference type="Proteomes" id="UP001143330">
    <property type="component" value="Unassembled WGS sequence"/>
</dbReference>
<accession>A0A9W6JY89</accession>
<evidence type="ECO:0000256" key="1">
    <source>
        <dbReference type="ARBA" id="ARBA00004651"/>
    </source>
</evidence>
<feature type="transmembrane region" description="Helical" evidence="9">
    <location>
        <begin position="254"/>
        <end position="281"/>
    </location>
</feature>
<name>A0A9W6JY89_9HYPH</name>
<keyword evidence="4 9" id="KW-0812">Transmembrane</keyword>
<dbReference type="PANTHER" id="PTHR11795:SF447">
    <property type="entry name" value="ABC TRANSPORTER PERMEASE PROTEIN"/>
    <property type="match status" value="1"/>
</dbReference>
<dbReference type="PANTHER" id="PTHR11795">
    <property type="entry name" value="BRANCHED-CHAIN AMINO ACID TRANSPORT SYSTEM PERMEASE PROTEIN LIVH"/>
    <property type="match status" value="1"/>
</dbReference>
<evidence type="ECO:0000256" key="9">
    <source>
        <dbReference type="SAM" id="Phobius"/>
    </source>
</evidence>
<dbReference type="Pfam" id="PF02653">
    <property type="entry name" value="BPD_transp_2"/>
    <property type="match status" value="1"/>
</dbReference>
<comment type="caution">
    <text evidence="10">The sequence shown here is derived from an EMBL/GenBank/DDBJ whole genome shotgun (WGS) entry which is preliminary data.</text>
</comment>
<dbReference type="GO" id="GO:0022857">
    <property type="term" value="F:transmembrane transporter activity"/>
    <property type="evidence" value="ECO:0007669"/>
    <property type="project" value="InterPro"/>
</dbReference>
<dbReference type="InterPro" id="IPR017779">
    <property type="entry name" value="ABC_UrtB_bac"/>
</dbReference>
<evidence type="ECO:0000256" key="3">
    <source>
        <dbReference type="ARBA" id="ARBA00022475"/>
    </source>
</evidence>
<keyword evidence="6 9" id="KW-1133">Transmembrane helix</keyword>
<evidence type="ECO:0000256" key="6">
    <source>
        <dbReference type="ARBA" id="ARBA00022989"/>
    </source>
</evidence>
<keyword evidence="5" id="KW-0029">Amino-acid transport</keyword>
<dbReference type="GO" id="GO:0006865">
    <property type="term" value="P:amino acid transport"/>
    <property type="evidence" value="ECO:0007669"/>
    <property type="project" value="UniProtKB-KW"/>
</dbReference>
<evidence type="ECO:0000313" key="10">
    <source>
        <dbReference type="EMBL" id="GLK84524.1"/>
    </source>
</evidence>
<dbReference type="RefSeq" id="WP_213365156.1">
    <property type="nucleotide sequence ID" value="NZ_BSFM01000014.1"/>
</dbReference>
<feature type="transmembrane region" description="Helical" evidence="9">
    <location>
        <begin position="396"/>
        <end position="420"/>
    </location>
</feature>
<evidence type="ECO:0000256" key="4">
    <source>
        <dbReference type="ARBA" id="ARBA00022692"/>
    </source>
</evidence>
<comment type="subcellular location">
    <subcellularLocation>
        <location evidence="1">Cell membrane</location>
        <topology evidence="1">Multi-pass membrane protein</topology>
    </subcellularLocation>
</comment>
<feature type="transmembrane region" description="Helical" evidence="9">
    <location>
        <begin position="345"/>
        <end position="363"/>
    </location>
</feature>